<dbReference type="GO" id="GO:0016342">
    <property type="term" value="C:catenin complex"/>
    <property type="evidence" value="ECO:0007669"/>
    <property type="project" value="TreeGrafter"/>
</dbReference>
<dbReference type="Proteomes" id="UP000663829">
    <property type="component" value="Unassembled WGS sequence"/>
</dbReference>
<dbReference type="GO" id="GO:0045296">
    <property type="term" value="F:cadherin binding"/>
    <property type="evidence" value="ECO:0007669"/>
    <property type="project" value="TreeGrafter"/>
</dbReference>
<dbReference type="PANTHER" id="PTHR24027:SF438">
    <property type="entry name" value="CADHERIN 23"/>
    <property type="match status" value="1"/>
</dbReference>
<keyword evidence="3 5" id="KW-0106">Calcium</keyword>
<organism evidence="7 9">
    <name type="scientific">Didymodactylos carnosus</name>
    <dbReference type="NCBI Taxonomy" id="1234261"/>
    <lineage>
        <taxon>Eukaryota</taxon>
        <taxon>Metazoa</taxon>
        <taxon>Spiralia</taxon>
        <taxon>Gnathifera</taxon>
        <taxon>Rotifera</taxon>
        <taxon>Eurotatoria</taxon>
        <taxon>Bdelloidea</taxon>
        <taxon>Philodinida</taxon>
        <taxon>Philodinidae</taxon>
        <taxon>Didymodactylos</taxon>
    </lineage>
</organism>
<dbReference type="GO" id="GO:0005509">
    <property type="term" value="F:calcium ion binding"/>
    <property type="evidence" value="ECO:0007669"/>
    <property type="project" value="UniProtKB-UniRule"/>
</dbReference>
<dbReference type="SUPFAM" id="SSF49313">
    <property type="entry name" value="Cadherin-like"/>
    <property type="match status" value="1"/>
</dbReference>
<name>A0A815NCD9_9BILA</name>
<evidence type="ECO:0000256" key="5">
    <source>
        <dbReference type="PROSITE-ProRule" id="PRU00043"/>
    </source>
</evidence>
<dbReference type="InterPro" id="IPR039808">
    <property type="entry name" value="Cadherin"/>
</dbReference>
<dbReference type="GO" id="GO:0007156">
    <property type="term" value="P:homophilic cell adhesion via plasma membrane adhesion molecules"/>
    <property type="evidence" value="ECO:0007669"/>
    <property type="project" value="InterPro"/>
</dbReference>
<dbReference type="PANTHER" id="PTHR24027">
    <property type="entry name" value="CADHERIN-23"/>
    <property type="match status" value="1"/>
</dbReference>
<dbReference type="EMBL" id="CAJNOQ010018405">
    <property type="protein sequence ID" value="CAF1427704.1"/>
    <property type="molecule type" value="Genomic_DNA"/>
</dbReference>
<dbReference type="AlphaFoldDB" id="A0A815NCD9"/>
<dbReference type="Gene3D" id="2.60.40.60">
    <property type="entry name" value="Cadherins"/>
    <property type="match status" value="2"/>
</dbReference>
<feature type="domain" description="Cadherin" evidence="6">
    <location>
        <begin position="286"/>
        <end position="379"/>
    </location>
</feature>
<evidence type="ECO:0000256" key="3">
    <source>
        <dbReference type="ARBA" id="ARBA00022837"/>
    </source>
</evidence>
<dbReference type="Proteomes" id="UP000681722">
    <property type="component" value="Unassembled WGS sequence"/>
</dbReference>
<dbReference type="GO" id="GO:0008013">
    <property type="term" value="F:beta-catenin binding"/>
    <property type="evidence" value="ECO:0007669"/>
    <property type="project" value="TreeGrafter"/>
</dbReference>
<dbReference type="PROSITE" id="PS50268">
    <property type="entry name" value="CADHERIN_2"/>
    <property type="match status" value="1"/>
</dbReference>
<protein>
    <recommendedName>
        <fullName evidence="6">Cadherin domain-containing protein</fullName>
    </recommendedName>
</protein>
<dbReference type="GO" id="GO:0031175">
    <property type="term" value="P:neuron projection development"/>
    <property type="evidence" value="ECO:0007669"/>
    <property type="project" value="TreeGrafter"/>
</dbReference>
<dbReference type="GO" id="GO:0016477">
    <property type="term" value="P:cell migration"/>
    <property type="evidence" value="ECO:0007669"/>
    <property type="project" value="TreeGrafter"/>
</dbReference>
<evidence type="ECO:0000259" key="6">
    <source>
        <dbReference type="PROSITE" id="PS50268"/>
    </source>
</evidence>
<evidence type="ECO:0000256" key="1">
    <source>
        <dbReference type="ARBA" id="ARBA00004370"/>
    </source>
</evidence>
<dbReference type="CDD" id="cd11304">
    <property type="entry name" value="Cadherin_repeat"/>
    <property type="match status" value="1"/>
</dbReference>
<evidence type="ECO:0000313" key="9">
    <source>
        <dbReference type="Proteomes" id="UP000663829"/>
    </source>
</evidence>
<dbReference type="OrthoDB" id="6252479at2759"/>
<keyword evidence="9" id="KW-1185">Reference proteome</keyword>
<evidence type="ECO:0000313" key="8">
    <source>
        <dbReference type="EMBL" id="CAF4307569.1"/>
    </source>
</evidence>
<keyword evidence="4" id="KW-0472">Membrane</keyword>
<dbReference type="InterPro" id="IPR002126">
    <property type="entry name" value="Cadherin-like_dom"/>
</dbReference>
<evidence type="ECO:0000313" key="7">
    <source>
        <dbReference type="EMBL" id="CAF1427704.1"/>
    </source>
</evidence>
<dbReference type="InterPro" id="IPR015919">
    <property type="entry name" value="Cadherin-like_sf"/>
</dbReference>
<keyword evidence="2" id="KW-0677">Repeat</keyword>
<evidence type="ECO:0000256" key="2">
    <source>
        <dbReference type="ARBA" id="ARBA00022737"/>
    </source>
</evidence>
<dbReference type="EMBL" id="CAJOBC010083835">
    <property type="protein sequence ID" value="CAF4307569.1"/>
    <property type="molecule type" value="Genomic_DNA"/>
</dbReference>
<evidence type="ECO:0000256" key="4">
    <source>
        <dbReference type="ARBA" id="ARBA00023136"/>
    </source>
</evidence>
<accession>A0A815NCD9</accession>
<proteinExistence type="predicted"/>
<comment type="subcellular location">
    <subcellularLocation>
        <location evidence="1">Membrane</location>
    </subcellularLocation>
</comment>
<reference evidence="7" key="1">
    <citation type="submission" date="2021-02" db="EMBL/GenBank/DDBJ databases">
        <authorList>
            <person name="Nowell W R."/>
        </authorList>
    </citation>
    <scope>NUCLEOTIDE SEQUENCE</scope>
</reference>
<gene>
    <name evidence="7" type="ORF">GPM918_LOCUS33895</name>
    <name evidence="8" type="ORF">SRO942_LOCUS34586</name>
</gene>
<comment type="caution">
    <text evidence="7">The sequence shown here is derived from an EMBL/GenBank/DDBJ whole genome shotgun (WGS) entry which is preliminary data.</text>
</comment>
<sequence>MLNISKFDYNLYYLSSSSNYDSDFDFYVSVMDRAYQLQYSQIRLINENFVDRTLKPLFESYTFYSTLQTPVELNTRIFNLQIVDYYDRLILPSKFEFVNKSSVYLFTIQNNDIVTLKTFSHVRYPQQYELFIKALSTNYTTSTRIIVTILPDNEQKIRFIKNQYEFRMNENEHDGFHIGTSCLEESSSNVEYSLVSTPLTKQSCIRHIQLSKCQFYLKDKFSNNLDLCQFEIHAQKQLTENITLITSAKVKIYIDDINNNKPRFSKDIYKIYVMKKKLLDNDDLLLLRVFSIDHDTGLNGYVQYQIEQNPFIEINETNGWISIKKNRVKDRSMIEHKNYLLLKLYAQDSGLPSLNTTGLLNITFDNYDNNHVNKSSLAFCSNRQIVNISDQSLPGKFSIVDEFHEARTILYMTFVVRFRIK</sequence>